<sequence>MRLELFQMEPRARSRRIRRSSRVAFFAKDPPCEELSEEVELECNQDPLGDDAIEQPVLEVIEMFMDMFVMEPLEIFIDAFLVHGDRKFVARTCVLHSHMYNTGTIRDDFSIYVDVLDELDFELVYMSTRHRDFEEWFDEMVANVAQYVSLALDPLKSESEDEPWVSSEIDSIIRDAMFRKSSENPDAKVEPQWKDEPMVESKAEIVMISSDDEQEPMEEPKIEVILFESSDDESMEDINGELVEE</sequence>
<dbReference type="AlphaFoldDB" id="A0A5E4EQ32"/>
<reference evidence="2" key="1">
    <citation type="journal article" date="2020" name="Plant J.">
        <title>Transposons played a major role in the diversification between the closely related almond and peach genomes: results from the almond genome sequence.</title>
        <authorList>
            <person name="Alioto T."/>
            <person name="Alexiou K.G."/>
            <person name="Bardil A."/>
            <person name="Barteri F."/>
            <person name="Castanera R."/>
            <person name="Cruz F."/>
            <person name="Dhingra A."/>
            <person name="Duval H."/>
            <person name="Fernandez I Marti A."/>
            <person name="Frias L."/>
            <person name="Galan B."/>
            <person name="Garcia J.L."/>
            <person name="Howad W."/>
            <person name="Gomez-Garrido J."/>
            <person name="Gut M."/>
            <person name="Julca I."/>
            <person name="Morata J."/>
            <person name="Puigdomenech P."/>
            <person name="Ribeca P."/>
            <person name="Rubio Cabetas M.J."/>
            <person name="Vlasova A."/>
            <person name="Wirthensohn M."/>
            <person name="Garcia-Mas J."/>
            <person name="Gabaldon T."/>
            <person name="Casacuberta J.M."/>
            <person name="Arus P."/>
        </authorList>
    </citation>
    <scope>NUCLEOTIDE SEQUENCE [LARGE SCALE GENOMIC DNA]</scope>
    <source>
        <strain evidence="2">cv. Texas</strain>
    </source>
</reference>
<proteinExistence type="predicted"/>
<gene>
    <name evidence="1" type="ORF">ALMOND_2B000770</name>
</gene>
<evidence type="ECO:0000313" key="2">
    <source>
        <dbReference type="Proteomes" id="UP000327085"/>
    </source>
</evidence>
<evidence type="ECO:0000313" key="1">
    <source>
        <dbReference type="EMBL" id="VVA17200.1"/>
    </source>
</evidence>
<dbReference type="EMBL" id="CABIKO010000023">
    <property type="protein sequence ID" value="VVA17200.1"/>
    <property type="molecule type" value="Genomic_DNA"/>
</dbReference>
<dbReference type="Proteomes" id="UP000327085">
    <property type="component" value="Chromosome 5"/>
</dbReference>
<organism evidence="1 2">
    <name type="scientific">Prunus dulcis</name>
    <name type="common">Almond</name>
    <name type="synonym">Amygdalus dulcis</name>
    <dbReference type="NCBI Taxonomy" id="3755"/>
    <lineage>
        <taxon>Eukaryota</taxon>
        <taxon>Viridiplantae</taxon>
        <taxon>Streptophyta</taxon>
        <taxon>Embryophyta</taxon>
        <taxon>Tracheophyta</taxon>
        <taxon>Spermatophyta</taxon>
        <taxon>Magnoliopsida</taxon>
        <taxon>eudicotyledons</taxon>
        <taxon>Gunneridae</taxon>
        <taxon>Pentapetalae</taxon>
        <taxon>rosids</taxon>
        <taxon>fabids</taxon>
        <taxon>Rosales</taxon>
        <taxon>Rosaceae</taxon>
        <taxon>Amygdaloideae</taxon>
        <taxon>Amygdaleae</taxon>
        <taxon>Prunus</taxon>
    </lineage>
</organism>
<protein>
    <submittedName>
        <fullName evidence="1">PREDICTED: LOC110762218</fullName>
    </submittedName>
</protein>
<name>A0A5E4EQ32_PRUDU</name>
<accession>A0A5E4EQ32</accession>
<dbReference type="InParanoid" id="A0A5E4EQ32"/>
<dbReference type="Gramene" id="VVA17200">
    <property type="protein sequence ID" value="VVA17200"/>
    <property type="gene ID" value="Prudul26B000770"/>
</dbReference>